<dbReference type="EMBL" id="DF968079">
    <property type="protein sequence ID" value="GAP03855.1"/>
    <property type="molecule type" value="Genomic_DNA"/>
</dbReference>
<dbReference type="STRING" id="709323.GCA_001047135_00400"/>
<name>A0A3F3GXJ9_9LACO</name>
<dbReference type="EC" id="4.2.1.46" evidence="4 8"/>
<evidence type="ECO:0000256" key="4">
    <source>
        <dbReference type="ARBA" id="ARBA00011990"/>
    </source>
</evidence>
<evidence type="ECO:0000256" key="1">
    <source>
        <dbReference type="ARBA" id="ARBA00001539"/>
    </source>
</evidence>
<dbReference type="InterPro" id="IPR016040">
    <property type="entry name" value="NAD(P)-bd_dom"/>
</dbReference>
<dbReference type="SUPFAM" id="SSF51735">
    <property type="entry name" value="NAD(P)-binding Rossmann-fold domains"/>
    <property type="match status" value="1"/>
</dbReference>
<sequence>MRYQKILVTGGAGFIGANFVRYLLEHEQKVEITVLDKLTYAGNLDNLADLSTERLHVVVGDICDAPLVDQLVQTVNVVMNFAAESHNDNSLANPRPFLDTNIIGTYTLLEAVRKYRVFYHHVSTDEVFGDLPIDSTATFQEESRYQPSSPYSATKASSDHLVRAWVRSFGIQATISNSSNNYGPYQYVEKLIPRTIATVMSDEKPQVFGSGKQVRDWLHVTDHVRGLLAVLERGKSGQTYLFSANCQLSNLTVVQKIMDQLGQDPSNISHVADRPGHDQRYALDASRTMAVLDWHPVFTDFDAGLEETIAWYQNHEDWWQKAHSIVEVKYLQEGRR</sequence>
<dbReference type="GO" id="GO:0009225">
    <property type="term" value="P:nucleotide-sugar metabolic process"/>
    <property type="evidence" value="ECO:0007669"/>
    <property type="project" value="InterPro"/>
</dbReference>
<dbReference type="Pfam" id="PF16363">
    <property type="entry name" value="GDP_Man_Dehyd"/>
    <property type="match status" value="1"/>
</dbReference>
<evidence type="ECO:0000256" key="3">
    <source>
        <dbReference type="ARBA" id="ARBA00008178"/>
    </source>
</evidence>
<dbReference type="InterPro" id="IPR036291">
    <property type="entry name" value="NAD(P)-bd_dom_sf"/>
</dbReference>
<evidence type="ECO:0000256" key="2">
    <source>
        <dbReference type="ARBA" id="ARBA00001911"/>
    </source>
</evidence>
<evidence type="ECO:0000256" key="8">
    <source>
        <dbReference type="RuleBase" id="RU004473"/>
    </source>
</evidence>
<dbReference type="Gene3D" id="3.90.25.10">
    <property type="entry name" value="UDP-galactose 4-epimerase, domain 1"/>
    <property type="match status" value="1"/>
</dbReference>
<organism evidence="10">
    <name type="scientific">Fructobacillus tropaeoli</name>
    <dbReference type="NCBI Taxonomy" id="709323"/>
    <lineage>
        <taxon>Bacteria</taxon>
        <taxon>Bacillati</taxon>
        <taxon>Bacillota</taxon>
        <taxon>Bacilli</taxon>
        <taxon>Lactobacillales</taxon>
        <taxon>Lactobacillaceae</taxon>
        <taxon>Fructobacillus</taxon>
    </lineage>
</organism>
<dbReference type="AlphaFoldDB" id="A0A3F3GXJ9"/>
<dbReference type="Proteomes" id="UP000064514">
    <property type="component" value="Unassembled WGS sequence"/>
</dbReference>
<evidence type="ECO:0000256" key="7">
    <source>
        <dbReference type="ARBA" id="ARBA00023239"/>
    </source>
</evidence>
<comment type="catalytic activity">
    <reaction evidence="1 8">
        <text>dTDP-alpha-D-glucose = dTDP-4-dehydro-6-deoxy-alpha-D-glucose + H2O</text>
        <dbReference type="Rhea" id="RHEA:17221"/>
        <dbReference type="ChEBI" id="CHEBI:15377"/>
        <dbReference type="ChEBI" id="CHEBI:57477"/>
        <dbReference type="ChEBI" id="CHEBI:57649"/>
        <dbReference type="EC" id="4.2.1.46"/>
    </reaction>
</comment>
<dbReference type="InterPro" id="IPR005888">
    <property type="entry name" value="dTDP_Gluc_deHydtase"/>
</dbReference>
<feature type="domain" description="NAD(P)-binding" evidence="9">
    <location>
        <begin position="7"/>
        <end position="307"/>
    </location>
</feature>
<dbReference type="PANTHER" id="PTHR43000">
    <property type="entry name" value="DTDP-D-GLUCOSE 4,6-DEHYDRATASE-RELATED"/>
    <property type="match status" value="1"/>
</dbReference>
<gene>
    <name evidence="10" type="primary">rfbB</name>
    <name evidence="10" type="ORF">FTRO_0020220</name>
</gene>
<dbReference type="CDD" id="cd05246">
    <property type="entry name" value="dTDP_GD_SDR_e"/>
    <property type="match status" value="1"/>
</dbReference>
<comment type="cofactor">
    <cofactor evidence="2 8">
        <name>NAD(+)</name>
        <dbReference type="ChEBI" id="CHEBI:57540"/>
    </cofactor>
</comment>
<evidence type="ECO:0000313" key="10">
    <source>
        <dbReference type="EMBL" id="GAP03855.1"/>
    </source>
</evidence>
<accession>A0A3F3GXJ9</accession>
<evidence type="ECO:0000259" key="9">
    <source>
        <dbReference type="Pfam" id="PF16363"/>
    </source>
</evidence>
<protein>
    <recommendedName>
        <fullName evidence="5 8">dTDP-glucose 4,6-dehydratase</fullName>
        <ecNumber evidence="4 8">4.2.1.46</ecNumber>
    </recommendedName>
</protein>
<dbReference type="Gene3D" id="3.40.50.720">
    <property type="entry name" value="NAD(P)-binding Rossmann-like Domain"/>
    <property type="match status" value="1"/>
</dbReference>
<dbReference type="RefSeq" id="WP_059393347.1">
    <property type="nucleotide sequence ID" value="NZ_DF968079.1"/>
</dbReference>
<evidence type="ECO:0000256" key="5">
    <source>
        <dbReference type="ARBA" id="ARBA00016977"/>
    </source>
</evidence>
<dbReference type="GO" id="GO:0008460">
    <property type="term" value="F:dTDP-glucose 4,6-dehydratase activity"/>
    <property type="evidence" value="ECO:0007669"/>
    <property type="project" value="UniProtKB-EC"/>
</dbReference>
<dbReference type="NCBIfam" id="TIGR01181">
    <property type="entry name" value="dTDP_gluc_dehyt"/>
    <property type="match status" value="1"/>
</dbReference>
<keyword evidence="7 8" id="KW-0456">Lyase</keyword>
<evidence type="ECO:0000256" key="6">
    <source>
        <dbReference type="ARBA" id="ARBA00023027"/>
    </source>
</evidence>
<keyword evidence="6" id="KW-0520">NAD</keyword>
<reference evidence="10" key="1">
    <citation type="journal article" date="2015" name="BMC Genomics">
        <title>Comparative genomics of Fructobacillus spp. and Leuconostoc spp. reveals niche-specific evolution of Fructobacillus spp.</title>
        <authorList>
            <person name="Endo A."/>
            <person name="Tanizawa Y."/>
            <person name="Tanaka N."/>
            <person name="Maeno S."/>
            <person name="Kumar H."/>
            <person name="Shiwa Y."/>
            <person name="Okada S."/>
            <person name="Yoshikawa H."/>
            <person name="Dicks L."/>
            <person name="Nakagawa J."/>
            <person name="Arita M."/>
        </authorList>
    </citation>
    <scope>NUCLEOTIDE SEQUENCE [LARGE SCALE GENOMIC DNA]</scope>
    <source>
        <strain evidence="10">F214-1</strain>
    </source>
</reference>
<proteinExistence type="inferred from homology"/>
<comment type="similarity">
    <text evidence="3 8">Belongs to the NAD(P)-dependent epimerase/dehydratase family. dTDP-glucose dehydratase subfamily.</text>
</comment>